<name>A0ACB9R7U5_9MYRT</name>
<keyword evidence="2" id="KW-1185">Reference proteome</keyword>
<accession>A0ACB9R7U5</accession>
<dbReference type="EMBL" id="CM042883">
    <property type="protein sequence ID" value="KAI4375181.1"/>
    <property type="molecule type" value="Genomic_DNA"/>
</dbReference>
<organism evidence="1 2">
    <name type="scientific">Melastoma candidum</name>
    <dbReference type="NCBI Taxonomy" id="119954"/>
    <lineage>
        <taxon>Eukaryota</taxon>
        <taxon>Viridiplantae</taxon>
        <taxon>Streptophyta</taxon>
        <taxon>Embryophyta</taxon>
        <taxon>Tracheophyta</taxon>
        <taxon>Spermatophyta</taxon>
        <taxon>Magnoliopsida</taxon>
        <taxon>eudicotyledons</taxon>
        <taxon>Gunneridae</taxon>
        <taxon>Pentapetalae</taxon>
        <taxon>rosids</taxon>
        <taxon>malvids</taxon>
        <taxon>Myrtales</taxon>
        <taxon>Melastomataceae</taxon>
        <taxon>Melastomatoideae</taxon>
        <taxon>Melastomateae</taxon>
        <taxon>Melastoma</taxon>
    </lineage>
</organism>
<sequence length="144" mass="14506">MENGDAPPSTRKIITAAEAHRAIHGIVQPPDGVRGSALALFTVLGIPLAVTYSIPFALASIFSSSVGGGQGLSLGLLNLAIVIPQMIVSVVSGWLDKQFGGGGNMPAFVMGAIAAFISGIMALVVLPDPPSDSNTVNFIAGGGH</sequence>
<reference evidence="2" key="1">
    <citation type="journal article" date="2023" name="Front. Plant Sci.">
        <title>Chromosomal-level genome assembly of Melastoma candidum provides insights into trichome evolution.</title>
        <authorList>
            <person name="Zhong Y."/>
            <person name="Wu W."/>
            <person name="Sun C."/>
            <person name="Zou P."/>
            <person name="Liu Y."/>
            <person name="Dai S."/>
            <person name="Zhou R."/>
        </authorList>
    </citation>
    <scope>NUCLEOTIDE SEQUENCE [LARGE SCALE GENOMIC DNA]</scope>
</reference>
<gene>
    <name evidence="1" type="ORF">MLD38_013085</name>
</gene>
<comment type="caution">
    <text evidence="1">The sequence shown here is derived from an EMBL/GenBank/DDBJ whole genome shotgun (WGS) entry which is preliminary data.</text>
</comment>
<dbReference type="Proteomes" id="UP001057402">
    <property type="component" value="Chromosome 4"/>
</dbReference>
<evidence type="ECO:0000313" key="1">
    <source>
        <dbReference type="EMBL" id="KAI4375181.1"/>
    </source>
</evidence>
<proteinExistence type="predicted"/>
<evidence type="ECO:0000313" key="2">
    <source>
        <dbReference type="Proteomes" id="UP001057402"/>
    </source>
</evidence>
<protein>
    <submittedName>
        <fullName evidence="1">Uncharacterized protein</fullName>
    </submittedName>
</protein>